<dbReference type="PRINTS" id="PR00035">
    <property type="entry name" value="HTHGNTR"/>
</dbReference>
<dbReference type="SMART" id="SM00895">
    <property type="entry name" value="FCD"/>
    <property type="match status" value="1"/>
</dbReference>
<dbReference type="Pfam" id="PF00392">
    <property type="entry name" value="GntR"/>
    <property type="match status" value="1"/>
</dbReference>
<dbReference type="Proteomes" id="UP000244810">
    <property type="component" value="Unassembled WGS sequence"/>
</dbReference>
<keyword evidence="2" id="KW-0238">DNA-binding</keyword>
<dbReference type="SUPFAM" id="SSF46785">
    <property type="entry name" value="Winged helix' DNA-binding domain"/>
    <property type="match status" value="1"/>
</dbReference>
<evidence type="ECO:0000256" key="1">
    <source>
        <dbReference type="ARBA" id="ARBA00023015"/>
    </source>
</evidence>
<name>A0A2T7US97_9RHOB</name>
<dbReference type="SUPFAM" id="SSF48008">
    <property type="entry name" value="GntR ligand-binding domain-like"/>
    <property type="match status" value="1"/>
</dbReference>
<evidence type="ECO:0000259" key="4">
    <source>
        <dbReference type="PROSITE" id="PS50949"/>
    </source>
</evidence>
<dbReference type="OrthoDB" id="9788098at2"/>
<dbReference type="PROSITE" id="PS50949">
    <property type="entry name" value="HTH_GNTR"/>
    <property type="match status" value="1"/>
</dbReference>
<reference evidence="5 6" key="1">
    <citation type="journal article" date="2011" name="Syst. Appl. Microbiol.">
        <title>Defluviimonas denitrificans gen. nov., sp. nov., and Pararhodobacter aggregans gen. nov., sp. nov., non-phototrophic Rhodobacteraceae from the biofilter of a marine aquaculture.</title>
        <authorList>
            <person name="Foesel B.U."/>
            <person name="Drake H.L."/>
            <person name="Schramm A."/>
        </authorList>
    </citation>
    <scope>NUCLEOTIDE SEQUENCE [LARGE SCALE GENOMIC DNA]</scope>
    <source>
        <strain evidence="5 6">D1-19</strain>
    </source>
</reference>
<protein>
    <submittedName>
        <fullName evidence="5">GntR family transcriptional regulator</fullName>
    </submittedName>
</protein>
<dbReference type="InterPro" id="IPR011711">
    <property type="entry name" value="GntR_C"/>
</dbReference>
<dbReference type="PANTHER" id="PTHR43537:SF6">
    <property type="entry name" value="HTH-TYPE TRANSCRIPTIONAL REPRESSOR RSPR"/>
    <property type="match status" value="1"/>
</dbReference>
<feature type="domain" description="HTH gntR-type" evidence="4">
    <location>
        <begin position="9"/>
        <end position="76"/>
    </location>
</feature>
<keyword evidence="6" id="KW-1185">Reference proteome</keyword>
<dbReference type="InterPro" id="IPR008920">
    <property type="entry name" value="TF_FadR/GntR_C"/>
</dbReference>
<dbReference type="Gene3D" id="1.20.120.530">
    <property type="entry name" value="GntR ligand-binding domain-like"/>
    <property type="match status" value="1"/>
</dbReference>
<evidence type="ECO:0000313" key="5">
    <source>
        <dbReference type="EMBL" id="PVE47587.1"/>
    </source>
</evidence>
<dbReference type="CDD" id="cd07377">
    <property type="entry name" value="WHTH_GntR"/>
    <property type="match status" value="1"/>
</dbReference>
<dbReference type="RefSeq" id="WP_107750959.1">
    <property type="nucleotide sequence ID" value="NZ_QBKF01000003.1"/>
</dbReference>
<dbReference type="PANTHER" id="PTHR43537">
    <property type="entry name" value="TRANSCRIPTIONAL REGULATOR, GNTR FAMILY"/>
    <property type="match status" value="1"/>
</dbReference>
<dbReference type="Gene3D" id="1.10.10.10">
    <property type="entry name" value="Winged helix-like DNA-binding domain superfamily/Winged helix DNA-binding domain"/>
    <property type="match status" value="1"/>
</dbReference>
<accession>A0A2T7US97</accession>
<dbReference type="SMART" id="SM00345">
    <property type="entry name" value="HTH_GNTR"/>
    <property type="match status" value="1"/>
</dbReference>
<dbReference type="Pfam" id="PF07729">
    <property type="entry name" value="FCD"/>
    <property type="match status" value="1"/>
</dbReference>
<dbReference type="InterPro" id="IPR000524">
    <property type="entry name" value="Tscrpt_reg_HTH_GntR"/>
</dbReference>
<keyword evidence="1" id="KW-0805">Transcription regulation</keyword>
<dbReference type="AlphaFoldDB" id="A0A2T7US97"/>
<dbReference type="InterPro" id="IPR036388">
    <property type="entry name" value="WH-like_DNA-bd_sf"/>
</dbReference>
<dbReference type="GO" id="GO:0003677">
    <property type="term" value="F:DNA binding"/>
    <property type="evidence" value="ECO:0007669"/>
    <property type="project" value="UniProtKB-KW"/>
</dbReference>
<evidence type="ECO:0000256" key="2">
    <source>
        <dbReference type="ARBA" id="ARBA00023125"/>
    </source>
</evidence>
<dbReference type="EMBL" id="QDDR01000004">
    <property type="protein sequence ID" value="PVE47587.1"/>
    <property type="molecule type" value="Genomic_DNA"/>
</dbReference>
<keyword evidence="3" id="KW-0804">Transcription</keyword>
<organism evidence="5 6">
    <name type="scientific">Pararhodobacter aggregans</name>
    <dbReference type="NCBI Taxonomy" id="404875"/>
    <lineage>
        <taxon>Bacteria</taxon>
        <taxon>Pseudomonadati</taxon>
        <taxon>Pseudomonadota</taxon>
        <taxon>Alphaproteobacteria</taxon>
        <taxon>Rhodobacterales</taxon>
        <taxon>Paracoccaceae</taxon>
        <taxon>Pararhodobacter</taxon>
    </lineage>
</organism>
<sequence length="243" mass="26823">MQTALEPTKPLAPQLIALLRRRIAAIDLPPGSALSEKDIAAQFRVSRQPVREAFIKLSEAGLVEIRPSRGTWVMKISVREVCNARFVREAIESDLARHAARLATPQQVAALQELIDRQRAAAEAGDFAGFNLLDETFHGTITDTLGNDFALRIVDSARFQTDRVRLLSLPNATPMKVLIGQHQAILDCIARRDGEGAAEAMRRHLREILLALPSIAAAHPEYFSDTDLPDHAKSLVPRDMPTD</sequence>
<gene>
    <name evidence="5" type="ORF">DDE23_09050</name>
</gene>
<evidence type="ECO:0000256" key="3">
    <source>
        <dbReference type="ARBA" id="ARBA00023163"/>
    </source>
</evidence>
<proteinExistence type="predicted"/>
<evidence type="ECO:0000313" key="6">
    <source>
        <dbReference type="Proteomes" id="UP000244810"/>
    </source>
</evidence>
<dbReference type="InterPro" id="IPR036390">
    <property type="entry name" value="WH_DNA-bd_sf"/>
</dbReference>
<dbReference type="GO" id="GO:0003700">
    <property type="term" value="F:DNA-binding transcription factor activity"/>
    <property type="evidence" value="ECO:0007669"/>
    <property type="project" value="InterPro"/>
</dbReference>
<comment type="caution">
    <text evidence="5">The sequence shown here is derived from an EMBL/GenBank/DDBJ whole genome shotgun (WGS) entry which is preliminary data.</text>
</comment>